<reference evidence="2 3" key="1">
    <citation type="submission" date="2020-08" db="EMBL/GenBank/DDBJ databases">
        <title>Plant Genome Project.</title>
        <authorList>
            <person name="Zhang R.-G."/>
        </authorList>
    </citation>
    <scope>NUCLEOTIDE SEQUENCE [LARGE SCALE GENOMIC DNA]</scope>
    <source>
        <tissue evidence="2">Rhizome</tissue>
    </source>
</reference>
<sequence>MSPELMSFKPKRKTKNARNKYLNAGSLDLFSCSRTTTRNSTDVSKRKLLLESKKGGETNELHHQEAVQNSILSPIKEFQTAAEVNMLHRQPQTPKTPKAVNPKGLSRLESLPMDLLVKILCYLHHDQLGAVFHVSQRIRGAVLSARQQHFDYTTPDRSRQELLRTKTPAPTEHWQFMSMENGRIIQMASPHTPKAPRHGPRPSHLHTMDMKQISAVLFQESSLHGRRKPPGLPRPAWKSVAPTRVLLYEDELCQAVAHNKLL</sequence>
<name>A0A8J5G5L8_ZINOF</name>
<accession>A0A8J5G5L8</accession>
<gene>
    <name evidence="2" type="ORF">ZIOFF_040000</name>
</gene>
<evidence type="ECO:0000313" key="2">
    <source>
        <dbReference type="EMBL" id="KAG6500161.1"/>
    </source>
</evidence>
<comment type="caution">
    <text evidence="2">The sequence shown here is derived from an EMBL/GenBank/DDBJ whole genome shotgun (WGS) entry which is preliminary data.</text>
</comment>
<dbReference type="PANTHER" id="PTHR34049:SF2">
    <property type="entry name" value="F-BOX DOMAIN CONTAINING PROTEIN, EXPRESSED"/>
    <property type="match status" value="1"/>
</dbReference>
<organism evidence="2 3">
    <name type="scientific">Zingiber officinale</name>
    <name type="common">Ginger</name>
    <name type="synonym">Amomum zingiber</name>
    <dbReference type="NCBI Taxonomy" id="94328"/>
    <lineage>
        <taxon>Eukaryota</taxon>
        <taxon>Viridiplantae</taxon>
        <taxon>Streptophyta</taxon>
        <taxon>Embryophyta</taxon>
        <taxon>Tracheophyta</taxon>
        <taxon>Spermatophyta</taxon>
        <taxon>Magnoliopsida</taxon>
        <taxon>Liliopsida</taxon>
        <taxon>Zingiberales</taxon>
        <taxon>Zingiberaceae</taxon>
        <taxon>Zingiber</taxon>
    </lineage>
</organism>
<dbReference type="AlphaFoldDB" id="A0A8J5G5L8"/>
<evidence type="ECO:0000313" key="3">
    <source>
        <dbReference type="Proteomes" id="UP000734854"/>
    </source>
</evidence>
<dbReference type="EMBL" id="JACMSC010000011">
    <property type="protein sequence ID" value="KAG6500161.1"/>
    <property type="molecule type" value="Genomic_DNA"/>
</dbReference>
<feature type="domain" description="F-box" evidence="1">
    <location>
        <begin position="105"/>
        <end position="153"/>
    </location>
</feature>
<proteinExistence type="predicted"/>
<keyword evidence="3" id="KW-1185">Reference proteome</keyword>
<dbReference type="OrthoDB" id="514005at2759"/>
<dbReference type="InterPro" id="IPR045286">
    <property type="entry name" value="FBS1-like"/>
</dbReference>
<dbReference type="PROSITE" id="PS50181">
    <property type="entry name" value="FBOX"/>
    <property type="match status" value="1"/>
</dbReference>
<evidence type="ECO:0000259" key="1">
    <source>
        <dbReference type="PROSITE" id="PS50181"/>
    </source>
</evidence>
<dbReference type="InterPro" id="IPR001810">
    <property type="entry name" value="F-box_dom"/>
</dbReference>
<dbReference type="Proteomes" id="UP000734854">
    <property type="component" value="Unassembled WGS sequence"/>
</dbReference>
<protein>
    <recommendedName>
        <fullName evidence="1">F-box domain-containing protein</fullName>
    </recommendedName>
</protein>
<dbReference type="PANTHER" id="PTHR34049">
    <property type="entry name" value="F-BOX PROTEIN SKIP27"/>
    <property type="match status" value="1"/>
</dbReference>